<evidence type="ECO:0000313" key="2">
    <source>
        <dbReference type="EMBL" id="MFC0683940.1"/>
    </source>
</evidence>
<keyword evidence="1" id="KW-1133">Transmembrane helix</keyword>
<proteinExistence type="predicted"/>
<evidence type="ECO:0008006" key="4">
    <source>
        <dbReference type="Google" id="ProtNLM"/>
    </source>
</evidence>
<keyword evidence="1" id="KW-0812">Transmembrane</keyword>
<gene>
    <name evidence="2" type="ORF">ACFFF8_04985</name>
</gene>
<dbReference type="RefSeq" id="WP_267223278.1">
    <property type="nucleotide sequence ID" value="NZ_JAPCWC010000021.1"/>
</dbReference>
<keyword evidence="1" id="KW-0472">Membrane</keyword>
<feature type="transmembrane region" description="Helical" evidence="1">
    <location>
        <begin position="12"/>
        <end position="32"/>
    </location>
</feature>
<evidence type="ECO:0000256" key="1">
    <source>
        <dbReference type="SAM" id="Phobius"/>
    </source>
</evidence>
<dbReference type="Proteomes" id="UP001589858">
    <property type="component" value="Unassembled WGS sequence"/>
</dbReference>
<protein>
    <recommendedName>
        <fullName evidence="4">DUF2029 domain-containing protein</fullName>
    </recommendedName>
</protein>
<comment type="caution">
    <text evidence="2">The sequence shown here is derived from an EMBL/GenBank/DDBJ whole genome shotgun (WGS) entry which is preliminary data.</text>
</comment>
<sequence>MNPGERAEWTMAALILGGLAYCVWHVTIWGYLPAPFFYEPSDVFADWFNPAIWARNPGTYDAWLSIYPPLSFVLLKLFGIDSCYAIRGEWDAGSGLAARDCDWVGLACIFGLYLLNVWLCWKSFAKMEPRTALPRTICVGLGMPMLCGLERGNLILLAFPAMVLAFGPVLRNVRLKALAAGFAVNLKVYLIGSIFGLLLVRRWARAEAALLAAVVVYLVSYAMLGRGSPVEIVENVRSFGKLQPANILDVWYSTTYQTFVALLEGDNFPLVGILGSRVVEGLAMLLPALQQFTQLLIVLAAAATWLRPEAVPPFRAVNLGMTMALISSEPGAYAQVLLLYFVMLEARRGVGRSWAIFMCYLLAVPLDIPLDRMAEVPRDSYFTGSTVMVTYQVVLGSFVRPLMIMTVAWGLSGETIRAVLADIRAGGWAQPRRFVRLPYRHRAGRS</sequence>
<feature type="transmembrane region" description="Helical" evidence="1">
    <location>
        <begin position="153"/>
        <end position="171"/>
    </location>
</feature>
<name>A0ABV6S3X9_9SPHN</name>
<keyword evidence="3" id="KW-1185">Reference proteome</keyword>
<accession>A0ABV6S3X9</accession>
<feature type="transmembrane region" description="Helical" evidence="1">
    <location>
        <begin position="390"/>
        <end position="411"/>
    </location>
</feature>
<reference evidence="2 3" key="1">
    <citation type="submission" date="2024-09" db="EMBL/GenBank/DDBJ databases">
        <authorList>
            <person name="Sun Q."/>
            <person name="Mori K."/>
        </authorList>
    </citation>
    <scope>NUCLEOTIDE SEQUENCE [LARGE SCALE GENOMIC DNA]</scope>
    <source>
        <strain evidence="2 3">CICC 11035S</strain>
    </source>
</reference>
<organism evidence="2 3">
    <name type="scientific">Novosphingobium clariflavum</name>
    <dbReference type="NCBI Taxonomy" id="2029884"/>
    <lineage>
        <taxon>Bacteria</taxon>
        <taxon>Pseudomonadati</taxon>
        <taxon>Pseudomonadota</taxon>
        <taxon>Alphaproteobacteria</taxon>
        <taxon>Sphingomonadales</taxon>
        <taxon>Sphingomonadaceae</taxon>
        <taxon>Novosphingobium</taxon>
    </lineage>
</organism>
<dbReference type="EMBL" id="JBHLTM010000019">
    <property type="protein sequence ID" value="MFC0683940.1"/>
    <property type="molecule type" value="Genomic_DNA"/>
</dbReference>
<evidence type="ECO:0000313" key="3">
    <source>
        <dbReference type="Proteomes" id="UP001589858"/>
    </source>
</evidence>
<feature type="transmembrane region" description="Helical" evidence="1">
    <location>
        <begin position="177"/>
        <end position="200"/>
    </location>
</feature>
<feature type="transmembrane region" description="Helical" evidence="1">
    <location>
        <begin position="318"/>
        <end position="342"/>
    </location>
</feature>
<feature type="transmembrane region" description="Helical" evidence="1">
    <location>
        <begin position="207"/>
        <end position="224"/>
    </location>
</feature>
<feature type="transmembrane region" description="Helical" evidence="1">
    <location>
        <begin position="103"/>
        <end position="121"/>
    </location>
</feature>
<feature type="transmembrane region" description="Helical" evidence="1">
    <location>
        <begin position="354"/>
        <end position="370"/>
    </location>
</feature>